<evidence type="ECO:0000313" key="3">
    <source>
        <dbReference type="Proteomes" id="UP000824280"/>
    </source>
</evidence>
<reference evidence="2 3" key="1">
    <citation type="submission" date="2021-08" db="EMBL/GenBank/DDBJ databases">
        <title>Comparative Genomics Analysis of the Genus Qipengyuania Reveals Extensive Genetic Diversity and Metabolic Versatility, Including the Description of Fifteen Novel Species.</title>
        <authorList>
            <person name="Liu Y."/>
        </authorList>
    </citation>
    <scope>NUCLEOTIDE SEQUENCE [LARGE SCALE GENOMIC DNA]</scope>
    <source>
        <strain evidence="2 3">1XM2-8</strain>
    </source>
</reference>
<dbReference type="InterPro" id="IPR018964">
    <property type="entry name" value="Phage_phiJL001_Gp84_C"/>
</dbReference>
<gene>
    <name evidence="2" type="ORF">K3166_00240</name>
</gene>
<name>A0ABX8ZDV5_9SPHN</name>
<dbReference type="InterPro" id="IPR011928">
    <property type="entry name" value="Phage_phiJL001_Gp84"/>
</dbReference>
<keyword evidence="3" id="KW-1185">Reference proteome</keyword>
<dbReference type="Pfam" id="PF09931">
    <property type="entry name" value="Phage_phiJL001_Gp84_N"/>
    <property type="match status" value="1"/>
</dbReference>
<dbReference type="EMBL" id="CP081297">
    <property type="protein sequence ID" value="QZD87182.1"/>
    <property type="molecule type" value="Genomic_DNA"/>
</dbReference>
<evidence type="ECO:0000259" key="1">
    <source>
        <dbReference type="Pfam" id="PF09356"/>
    </source>
</evidence>
<proteinExistence type="predicted"/>
<organism evidence="2 3">
    <name type="scientific">Qipengyuania psychrotolerans</name>
    <dbReference type="NCBI Taxonomy" id="2867238"/>
    <lineage>
        <taxon>Bacteria</taxon>
        <taxon>Pseudomonadati</taxon>
        <taxon>Pseudomonadota</taxon>
        <taxon>Alphaproteobacteria</taxon>
        <taxon>Sphingomonadales</taxon>
        <taxon>Erythrobacteraceae</taxon>
        <taxon>Qipengyuania</taxon>
    </lineage>
</organism>
<dbReference type="Proteomes" id="UP000824280">
    <property type="component" value="Chromosome"/>
</dbReference>
<feature type="domain" description="Bacteriophage phiJL001 Gp84 C-terminal" evidence="1">
    <location>
        <begin position="186"/>
        <end position="262"/>
    </location>
</feature>
<sequence>MSRIYFDRELDTVASYWRIHRKDGVALAFTTHDRDLYFGGMLHRSAPGMLPSAIRRTIDLSDDEAEVDGALSHDTIKRDDLLSGRFDGASIETGVVDWETLENSSLYAGSVDAVSQDASGFSAQLRSVKADLDIDPVPRSSPSCRARFGGPGCAISATRFETRSSAVSLDRGANSVSFPLEDLQSYVHGHLRWLDGPQTGLSFRIIDQQDGALFLDRQLDEGTTSGSRAILRQGCERTIACCSQRFGNALNFQGEPYLPGNDLIVQYPQPR</sequence>
<dbReference type="Pfam" id="PF09356">
    <property type="entry name" value="Phage_BR0599"/>
    <property type="match status" value="1"/>
</dbReference>
<accession>A0ABX8ZDV5</accession>
<dbReference type="NCBIfam" id="TIGR02218">
    <property type="entry name" value="phg_TIGR02218"/>
    <property type="match status" value="1"/>
</dbReference>
<dbReference type="RefSeq" id="WP_221422721.1">
    <property type="nucleotide sequence ID" value="NZ_CP081297.1"/>
</dbReference>
<evidence type="ECO:0000313" key="2">
    <source>
        <dbReference type="EMBL" id="QZD87182.1"/>
    </source>
</evidence>
<protein>
    <submittedName>
        <fullName evidence="2">DUF2163 domain-containing protein</fullName>
    </submittedName>
</protein>